<dbReference type="Proteomes" id="UP001444071">
    <property type="component" value="Unassembled WGS sequence"/>
</dbReference>
<protein>
    <submittedName>
        <fullName evidence="1">Uncharacterized protein</fullName>
    </submittedName>
</protein>
<gene>
    <name evidence="1" type="ORF">XENORESO_015143</name>
</gene>
<reference evidence="1 2" key="1">
    <citation type="submission" date="2021-06" db="EMBL/GenBank/DDBJ databases">
        <authorList>
            <person name="Palmer J.M."/>
        </authorList>
    </citation>
    <scope>NUCLEOTIDE SEQUENCE [LARGE SCALE GENOMIC DNA]</scope>
    <source>
        <strain evidence="1 2">XR_2019</strain>
        <tissue evidence="1">Muscle</tissue>
    </source>
</reference>
<organism evidence="1 2">
    <name type="scientific">Xenotaenia resolanae</name>
    <dbReference type="NCBI Taxonomy" id="208358"/>
    <lineage>
        <taxon>Eukaryota</taxon>
        <taxon>Metazoa</taxon>
        <taxon>Chordata</taxon>
        <taxon>Craniata</taxon>
        <taxon>Vertebrata</taxon>
        <taxon>Euteleostomi</taxon>
        <taxon>Actinopterygii</taxon>
        <taxon>Neopterygii</taxon>
        <taxon>Teleostei</taxon>
        <taxon>Neoteleostei</taxon>
        <taxon>Acanthomorphata</taxon>
        <taxon>Ovalentaria</taxon>
        <taxon>Atherinomorphae</taxon>
        <taxon>Cyprinodontiformes</taxon>
        <taxon>Goodeidae</taxon>
        <taxon>Xenotaenia</taxon>
    </lineage>
</organism>
<feature type="non-terminal residue" evidence="1">
    <location>
        <position position="1"/>
    </location>
</feature>
<evidence type="ECO:0000313" key="1">
    <source>
        <dbReference type="EMBL" id="MEQ2274901.1"/>
    </source>
</evidence>
<proteinExistence type="predicted"/>
<accession>A0ABV0WZ38</accession>
<dbReference type="EMBL" id="JAHRIM010080558">
    <property type="protein sequence ID" value="MEQ2274901.1"/>
    <property type="molecule type" value="Genomic_DNA"/>
</dbReference>
<keyword evidence="2" id="KW-1185">Reference proteome</keyword>
<evidence type="ECO:0000313" key="2">
    <source>
        <dbReference type="Proteomes" id="UP001444071"/>
    </source>
</evidence>
<name>A0ABV0WZ38_9TELE</name>
<sequence>VPERHISAPSPAERKQPFRTAQSLLMMRFSVLRMNPGFRDFMGAAVTENKETGAMGFLFSLG</sequence>
<comment type="caution">
    <text evidence="1">The sequence shown here is derived from an EMBL/GenBank/DDBJ whole genome shotgun (WGS) entry which is preliminary data.</text>
</comment>